<keyword evidence="2" id="KW-1185">Reference proteome</keyword>
<proteinExistence type="predicted"/>
<keyword evidence="1" id="KW-0808">Transferase</keyword>
<reference evidence="1 2" key="1">
    <citation type="submission" date="2020-08" db="EMBL/GenBank/DDBJ databases">
        <title>Genomic Encyclopedia of Type Strains, Phase IV (KMG-IV): sequencing the most valuable type-strain genomes for metagenomic binning, comparative biology and taxonomic classification.</title>
        <authorList>
            <person name="Goeker M."/>
        </authorList>
    </citation>
    <scope>NUCLEOTIDE SEQUENCE [LARGE SCALE GENOMIC DNA]</scope>
    <source>
        <strain evidence="1 2">DSM 26189</strain>
    </source>
</reference>
<dbReference type="Proteomes" id="UP000571950">
    <property type="component" value="Unassembled WGS sequence"/>
</dbReference>
<evidence type="ECO:0000313" key="2">
    <source>
        <dbReference type="Proteomes" id="UP000571950"/>
    </source>
</evidence>
<name>A0A7W6FQC2_9SPHN</name>
<sequence length="38" mass="4165">MSWTRDQMAARAAQQLRDGYYVNLGIGSPRSGAHGGWV</sequence>
<accession>A0A7W6FQC2</accession>
<dbReference type="InterPro" id="IPR037171">
    <property type="entry name" value="NagB/RpiA_transferase-like"/>
</dbReference>
<dbReference type="Gene3D" id="3.40.1080.10">
    <property type="entry name" value="Glutaconate Coenzyme A-transferase"/>
    <property type="match status" value="1"/>
</dbReference>
<comment type="caution">
    <text evidence="1">The sequence shown here is derived from an EMBL/GenBank/DDBJ whole genome shotgun (WGS) entry which is preliminary data.</text>
</comment>
<evidence type="ECO:0000313" key="1">
    <source>
        <dbReference type="EMBL" id="MBB3925859.1"/>
    </source>
</evidence>
<gene>
    <name evidence="1" type="ORF">GGR43_001574</name>
</gene>
<dbReference type="SUPFAM" id="SSF100950">
    <property type="entry name" value="NagB/RpiA/CoA transferase-like"/>
    <property type="match status" value="1"/>
</dbReference>
<dbReference type="AlphaFoldDB" id="A0A7W6FQC2"/>
<organism evidence="1 2">
    <name type="scientific">Sphingobium jiangsuense</name>
    <dbReference type="NCBI Taxonomy" id="870476"/>
    <lineage>
        <taxon>Bacteria</taxon>
        <taxon>Pseudomonadati</taxon>
        <taxon>Pseudomonadota</taxon>
        <taxon>Alphaproteobacteria</taxon>
        <taxon>Sphingomonadales</taxon>
        <taxon>Sphingomonadaceae</taxon>
        <taxon>Sphingobium</taxon>
    </lineage>
</organism>
<protein>
    <submittedName>
        <fullName evidence="1">Acyl CoA:acetate/3-ketoacid CoA transferase beta subunit</fullName>
    </submittedName>
</protein>
<dbReference type="EMBL" id="JACIDT010000004">
    <property type="protein sequence ID" value="MBB3925859.1"/>
    <property type="molecule type" value="Genomic_DNA"/>
</dbReference>
<dbReference type="GO" id="GO:0016740">
    <property type="term" value="F:transferase activity"/>
    <property type="evidence" value="ECO:0007669"/>
    <property type="project" value="UniProtKB-KW"/>
</dbReference>